<dbReference type="GO" id="GO:0004560">
    <property type="term" value="F:alpha-L-fucosidase activity"/>
    <property type="evidence" value="ECO:0007669"/>
    <property type="project" value="InterPro"/>
</dbReference>
<feature type="domain" description="Glycoside hydrolase family 29 N-terminal" evidence="7">
    <location>
        <begin position="41"/>
        <end position="295"/>
    </location>
</feature>
<dbReference type="OrthoDB" id="5526311at2"/>
<name>A0A3P1WXL6_9ACTN</name>
<accession>A0A3P1WXL6</accession>
<evidence type="ECO:0000313" key="8">
    <source>
        <dbReference type="EMBL" id="RRD49123.1"/>
    </source>
</evidence>
<keyword evidence="4" id="KW-0732">Signal</keyword>
<evidence type="ECO:0000259" key="7">
    <source>
        <dbReference type="Pfam" id="PF01120"/>
    </source>
</evidence>
<dbReference type="InterPro" id="IPR017853">
    <property type="entry name" value="GH"/>
</dbReference>
<keyword evidence="6" id="KW-0326">Glycosidase</keyword>
<keyword evidence="5" id="KW-0378">Hydrolase</keyword>
<dbReference type="PANTHER" id="PTHR10030:SF37">
    <property type="entry name" value="ALPHA-L-FUCOSIDASE-RELATED"/>
    <property type="match status" value="1"/>
</dbReference>
<dbReference type="InterPro" id="IPR016286">
    <property type="entry name" value="FUC_metazoa-typ"/>
</dbReference>
<dbReference type="EMBL" id="RQYT01000022">
    <property type="protein sequence ID" value="RRD49123.1"/>
    <property type="molecule type" value="Genomic_DNA"/>
</dbReference>
<evidence type="ECO:0000313" key="9">
    <source>
        <dbReference type="Proteomes" id="UP000280935"/>
    </source>
</evidence>
<dbReference type="PANTHER" id="PTHR10030">
    <property type="entry name" value="ALPHA-L-FUCOSIDASE"/>
    <property type="match status" value="1"/>
</dbReference>
<evidence type="ECO:0000256" key="2">
    <source>
        <dbReference type="ARBA" id="ARBA00007951"/>
    </source>
</evidence>
<dbReference type="GO" id="GO:0006004">
    <property type="term" value="P:fucose metabolic process"/>
    <property type="evidence" value="ECO:0007669"/>
    <property type="project" value="InterPro"/>
</dbReference>
<organism evidence="8 9">
    <name type="scientific">Arachnia propionica</name>
    <dbReference type="NCBI Taxonomy" id="1750"/>
    <lineage>
        <taxon>Bacteria</taxon>
        <taxon>Bacillati</taxon>
        <taxon>Actinomycetota</taxon>
        <taxon>Actinomycetes</taxon>
        <taxon>Propionibacteriales</taxon>
        <taxon>Propionibacteriaceae</taxon>
        <taxon>Arachnia</taxon>
    </lineage>
</organism>
<dbReference type="SUPFAM" id="SSF51445">
    <property type="entry name" value="(Trans)glycosidases"/>
    <property type="match status" value="1"/>
</dbReference>
<gene>
    <name evidence="8" type="ORF">EII35_09570</name>
</gene>
<comment type="caution">
    <text evidence="8">The sequence shown here is derived from an EMBL/GenBank/DDBJ whole genome shotgun (WGS) entry which is preliminary data.</text>
</comment>
<dbReference type="InterPro" id="IPR000933">
    <property type="entry name" value="Glyco_hydro_29"/>
</dbReference>
<dbReference type="Proteomes" id="UP000280935">
    <property type="component" value="Unassembled WGS sequence"/>
</dbReference>
<evidence type="ECO:0000256" key="1">
    <source>
        <dbReference type="ARBA" id="ARBA00004071"/>
    </source>
</evidence>
<dbReference type="Pfam" id="PF01120">
    <property type="entry name" value="Alpha_L_fucos"/>
    <property type="match status" value="1"/>
</dbReference>
<evidence type="ECO:0000256" key="3">
    <source>
        <dbReference type="ARBA" id="ARBA00012662"/>
    </source>
</evidence>
<proteinExistence type="inferred from homology"/>
<dbReference type="AlphaFoldDB" id="A0A3P1WXL6"/>
<comment type="similarity">
    <text evidence="2">Belongs to the glycosyl hydrolase 29 family.</text>
</comment>
<dbReference type="GO" id="GO:0005764">
    <property type="term" value="C:lysosome"/>
    <property type="evidence" value="ECO:0007669"/>
    <property type="project" value="TreeGrafter"/>
</dbReference>
<dbReference type="EC" id="3.2.1.51" evidence="3"/>
<sequence length="421" mass="47170">MSVPSPTPEQLAWQRMRLGMFLHFGVNTFFGAEWSDGTLPAEAFDPKELDADQWADVAASMGARYAVLTAKHHDGFCLWPTATTEYSVASSPWRDGRGDVVGEFVSAFRRRGIAVGLYLSPWDRNAACYEDAAAYDDFYCTQLEELCTRYGDLVELWFDGAGSDGREYDWDRIMAVVREHQPGAMVFNMGSPTIRWVGNEDGMACDPVEYVTDLLDLNNYGDVTMGQGAGRYLPPECDVSLRRGWFWAEEDQPKSLNHLLGIHYRSIGMGAGLLLNVPPDRRGLIPEEDVARLREWRDELDSRFGHPVEARLERDGKGWRAVFPEATRLDHVALEEDYSDGQRITRHRVLLDGRLLAEGLTVGEHRLHAFAPAEVTELAVEVEGDEPRLARVLGFDTGGRGAPDLEYIAPTVEPESISRPD</sequence>
<protein>
    <recommendedName>
        <fullName evidence="3">alpha-L-fucosidase</fullName>
        <ecNumber evidence="3">3.2.1.51</ecNumber>
    </recommendedName>
</protein>
<evidence type="ECO:0000256" key="6">
    <source>
        <dbReference type="ARBA" id="ARBA00023295"/>
    </source>
</evidence>
<dbReference type="GO" id="GO:0016139">
    <property type="term" value="P:glycoside catabolic process"/>
    <property type="evidence" value="ECO:0007669"/>
    <property type="project" value="TreeGrafter"/>
</dbReference>
<evidence type="ECO:0000256" key="4">
    <source>
        <dbReference type="ARBA" id="ARBA00022729"/>
    </source>
</evidence>
<dbReference type="RefSeq" id="WP_125228248.1">
    <property type="nucleotide sequence ID" value="NZ_RQYT01000022.1"/>
</dbReference>
<dbReference type="Gene3D" id="3.20.20.80">
    <property type="entry name" value="Glycosidases"/>
    <property type="match status" value="1"/>
</dbReference>
<dbReference type="InterPro" id="IPR057739">
    <property type="entry name" value="Glyco_hydro_29_N"/>
</dbReference>
<dbReference type="PRINTS" id="PR00741">
    <property type="entry name" value="GLHYDRLASE29"/>
</dbReference>
<reference evidence="8 9" key="1">
    <citation type="submission" date="2018-11" db="EMBL/GenBank/DDBJ databases">
        <title>Genomes From Bacteria Associated with the Canine Oral Cavity: a Test Case for Automated Genome-Based Taxonomic Assignment.</title>
        <authorList>
            <person name="Coil D.A."/>
            <person name="Jospin G."/>
            <person name="Darling A.E."/>
            <person name="Wallis C."/>
            <person name="Davis I.J."/>
            <person name="Harris S."/>
            <person name="Eisen J.A."/>
            <person name="Holcombe L.J."/>
            <person name="O'Flynn C."/>
        </authorList>
    </citation>
    <scope>NUCLEOTIDE SEQUENCE [LARGE SCALE GENOMIC DNA]</scope>
    <source>
        <strain evidence="8 9">OH2822_COT-296</strain>
    </source>
</reference>
<dbReference type="Gene3D" id="2.60.120.260">
    <property type="entry name" value="Galactose-binding domain-like"/>
    <property type="match status" value="1"/>
</dbReference>
<comment type="function">
    <text evidence="1">Alpha-L-fucosidase is responsible for hydrolyzing the alpha-1,6-linked fucose joined to the reducing-end N-acetylglucosamine of the carbohydrate moieties of glycoproteins.</text>
</comment>
<dbReference type="SMART" id="SM00812">
    <property type="entry name" value="Alpha_L_fucos"/>
    <property type="match status" value="1"/>
</dbReference>
<evidence type="ECO:0000256" key="5">
    <source>
        <dbReference type="ARBA" id="ARBA00022801"/>
    </source>
</evidence>